<protein>
    <submittedName>
        <fullName evidence="1">Uncharacterized protein</fullName>
    </submittedName>
</protein>
<dbReference type="AlphaFoldDB" id="A0A2P6Q7Q6"/>
<evidence type="ECO:0000313" key="1">
    <source>
        <dbReference type="EMBL" id="PRQ30194.1"/>
    </source>
</evidence>
<proteinExistence type="predicted"/>
<organism evidence="1 2">
    <name type="scientific">Rosa chinensis</name>
    <name type="common">China rose</name>
    <dbReference type="NCBI Taxonomy" id="74649"/>
    <lineage>
        <taxon>Eukaryota</taxon>
        <taxon>Viridiplantae</taxon>
        <taxon>Streptophyta</taxon>
        <taxon>Embryophyta</taxon>
        <taxon>Tracheophyta</taxon>
        <taxon>Spermatophyta</taxon>
        <taxon>Magnoliopsida</taxon>
        <taxon>eudicotyledons</taxon>
        <taxon>Gunneridae</taxon>
        <taxon>Pentapetalae</taxon>
        <taxon>rosids</taxon>
        <taxon>fabids</taxon>
        <taxon>Rosales</taxon>
        <taxon>Rosaceae</taxon>
        <taxon>Rosoideae</taxon>
        <taxon>Rosoideae incertae sedis</taxon>
        <taxon>Rosa</taxon>
    </lineage>
</organism>
<reference evidence="1 2" key="1">
    <citation type="journal article" date="2018" name="Nat. Genet.">
        <title>The Rosa genome provides new insights in the design of modern roses.</title>
        <authorList>
            <person name="Bendahmane M."/>
        </authorList>
    </citation>
    <scope>NUCLEOTIDE SEQUENCE [LARGE SCALE GENOMIC DNA]</scope>
    <source>
        <strain evidence="2">cv. Old Blush</strain>
    </source>
</reference>
<comment type="caution">
    <text evidence="1">The sequence shown here is derived from an EMBL/GenBank/DDBJ whole genome shotgun (WGS) entry which is preliminary data.</text>
</comment>
<evidence type="ECO:0000313" key="2">
    <source>
        <dbReference type="Proteomes" id="UP000238479"/>
    </source>
</evidence>
<dbReference type="EMBL" id="PDCK01000043">
    <property type="protein sequence ID" value="PRQ30194.1"/>
    <property type="molecule type" value="Genomic_DNA"/>
</dbReference>
<dbReference type="Proteomes" id="UP000238479">
    <property type="component" value="Chromosome 5"/>
</dbReference>
<name>A0A2P6Q7Q6_ROSCH</name>
<dbReference type="Gramene" id="PRQ30194">
    <property type="protein sequence ID" value="PRQ30194"/>
    <property type="gene ID" value="RchiOBHm_Chr5g0021921"/>
</dbReference>
<gene>
    <name evidence="1" type="ORF">RchiOBHm_Chr5g0021921</name>
</gene>
<keyword evidence="2" id="KW-1185">Reference proteome</keyword>
<sequence length="85" mass="9674">MRRAFGNSLQSDSLIVLDSVMASDIPKRKAKRSLQANCVENDDHQEQHQIKSRRWKQVCQPIMVEGGQSAQTSNKSLNILEHLDK</sequence>
<accession>A0A2P6Q7Q6</accession>